<proteinExistence type="inferred from homology"/>
<keyword evidence="5 10" id="KW-0119">Carbohydrate metabolism</keyword>
<feature type="binding site" evidence="9">
    <location>
        <position position="391"/>
    </location>
    <ligand>
        <name>substrate</name>
    </ligand>
</feature>
<keyword evidence="7 10" id="KW-0624">Polysaccharide degradation</keyword>
<dbReference type="Proteomes" id="UP001627284">
    <property type="component" value="Unassembled WGS sequence"/>
</dbReference>
<feature type="binding site" evidence="9">
    <location>
        <position position="509"/>
    </location>
    <ligand>
        <name>substrate</name>
    </ligand>
</feature>
<keyword evidence="12" id="KW-1185">Reference proteome</keyword>
<comment type="similarity">
    <text evidence="2 10">Belongs to the glycosyl hydrolase 14 family.</text>
</comment>
<dbReference type="Pfam" id="PF01373">
    <property type="entry name" value="Glyco_hydro_14"/>
    <property type="match status" value="1"/>
</dbReference>
<dbReference type="InterPro" id="IPR018238">
    <property type="entry name" value="Glyco_hydro_14_CS"/>
</dbReference>
<evidence type="ECO:0000313" key="11">
    <source>
        <dbReference type="EMBL" id="KAL3329597.1"/>
    </source>
</evidence>
<keyword evidence="4 10" id="KW-0378">Hydrolase</keyword>
<dbReference type="SUPFAM" id="SSF51445">
    <property type="entry name" value="(Trans)glycosidases"/>
    <property type="match status" value="1"/>
</dbReference>
<dbReference type="PANTHER" id="PTHR31352:SF1">
    <property type="entry name" value="BETA-AMYLASE 3, CHLOROPLASTIC"/>
    <property type="match status" value="1"/>
</dbReference>
<evidence type="ECO:0000256" key="3">
    <source>
        <dbReference type="ARBA" id="ARBA00012594"/>
    </source>
</evidence>
<evidence type="ECO:0000256" key="6">
    <source>
        <dbReference type="ARBA" id="ARBA00023295"/>
    </source>
</evidence>
<dbReference type="GO" id="GO:0000272">
    <property type="term" value="P:polysaccharide catabolic process"/>
    <property type="evidence" value="ECO:0007669"/>
    <property type="project" value="UniProtKB-KW"/>
</dbReference>
<feature type="binding site" evidence="9">
    <location>
        <begin position="477"/>
        <end position="478"/>
    </location>
    <ligand>
        <name>substrate</name>
    </ligand>
</feature>
<evidence type="ECO:0000256" key="1">
    <source>
        <dbReference type="ARBA" id="ARBA00000546"/>
    </source>
</evidence>
<evidence type="ECO:0000256" key="8">
    <source>
        <dbReference type="PIRSR" id="PIRSR601554-1"/>
    </source>
</evidence>
<dbReference type="Gene3D" id="3.20.20.80">
    <property type="entry name" value="Glycosidases"/>
    <property type="match status" value="1"/>
</dbReference>
<feature type="binding site" evidence="9">
    <location>
        <position position="187"/>
    </location>
    <ligand>
        <name>substrate</name>
    </ligand>
</feature>
<dbReference type="EMBL" id="JBJKTR010000020">
    <property type="protein sequence ID" value="KAL3329597.1"/>
    <property type="molecule type" value="Genomic_DNA"/>
</dbReference>
<feature type="active site" description="Proton donor" evidence="8">
    <location>
        <position position="279"/>
    </location>
</feature>
<protein>
    <recommendedName>
        <fullName evidence="3 10">Beta-amylase</fullName>
        <ecNumber evidence="3 10">3.2.1.2</ecNumber>
    </recommendedName>
</protein>
<evidence type="ECO:0000256" key="10">
    <source>
        <dbReference type="RuleBase" id="RU000509"/>
    </source>
</evidence>
<comment type="catalytic activity">
    <reaction evidence="1 10">
        <text>Hydrolysis of (1-&gt;4)-alpha-D-glucosidic linkages in polysaccharides so as to remove successive maltose units from the non-reducing ends of the chains.</text>
        <dbReference type="EC" id="3.2.1.2"/>
    </reaction>
</comment>
<feature type="binding site" evidence="9">
    <location>
        <position position="396"/>
    </location>
    <ligand>
        <name>substrate</name>
    </ligand>
</feature>
<reference evidence="11 12" key="1">
    <citation type="submission" date="2024-05" db="EMBL/GenBank/DDBJ databases">
        <title>De novo assembly of an allotetraploid wild potato.</title>
        <authorList>
            <person name="Hosaka A.J."/>
        </authorList>
    </citation>
    <scope>NUCLEOTIDE SEQUENCE [LARGE SCALE GENOMIC DNA]</scope>
    <source>
        <tissue evidence="11">Young leaves</tissue>
    </source>
</reference>
<comment type="caution">
    <text evidence="11">The sequence shown here is derived from an EMBL/GenBank/DDBJ whole genome shotgun (WGS) entry which is preliminary data.</text>
</comment>
<feature type="binding site" evidence="9">
    <location>
        <position position="438"/>
    </location>
    <ligand>
        <name>substrate</name>
    </ligand>
</feature>
<evidence type="ECO:0000256" key="9">
    <source>
        <dbReference type="PIRSR" id="PIRSR601554-2"/>
    </source>
</evidence>
<organism evidence="11 12">
    <name type="scientific">Solanum stoloniferum</name>
    <dbReference type="NCBI Taxonomy" id="62892"/>
    <lineage>
        <taxon>Eukaryota</taxon>
        <taxon>Viridiplantae</taxon>
        <taxon>Streptophyta</taxon>
        <taxon>Embryophyta</taxon>
        <taxon>Tracheophyta</taxon>
        <taxon>Spermatophyta</taxon>
        <taxon>Magnoliopsida</taxon>
        <taxon>eudicotyledons</taxon>
        <taxon>Gunneridae</taxon>
        <taxon>Pentapetalae</taxon>
        <taxon>asterids</taxon>
        <taxon>lamiids</taxon>
        <taxon>Solanales</taxon>
        <taxon>Solanaceae</taxon>
        <taxon>Solanoideae</taxon>
        <taxon>Solaneae</taxon>
        <taxon>Solanum</taxon>
    </lineage>
</organism>
<dbReference type="AlphaFoldDB" id="A0ABD2RCR9"/>
<dbReference type="PRINTS" id="PR00750">
    <property type="entry name" value="BETAAMYLASE"/>
</dbReference>
<name>A0ABD2RCR9_9SOLN</name>
<evidence type="ECO:0000256" key="2">
    <source>
        <dbReference type="ARBA" id="ARBA00005652"/>
    </source>
</evidence>
<dbReference type="InterPro" id="IPR001554">
    <property type="entry name" value="Glyco_hydro_14"/>
</dbReference>
<dbReference type="GO" id="GO:0016161">
    <property type="term" value="F:beta-amylase activity"/>
    <property type="evidence" value="ECO:0007669"/>
    <property type="project" value="UniProtKB-EC"/>
</dbReference>
<evidence type="ECO:0000256" key="4">
    <source>
        <dbReference type="ARBA" id="ARBA00022801"/>
    </source>
</evidence>
<feature type="binding site" evidence="9">
    <location>
        <position position="147"/>
    </location>
    <ligand>
        <name>substrate</name>
    </ligand>
</feature>
<evidence type="ECO:0000256" key="7">
    <source>
        <dbReference type="ARBA" id="ARBA00023326"/>
    </source>
</evidence>
<dbReference type="PANTHER" id="PTHR31352">
    <property type="entry name" value="BETA-AMYLASE 1, CHLOROPLASTIC"/>
    <property type="match status" value="1"/>
</dbReference>
<dbReference type="PROSITE" id="PS00506">
    <property type="entry name" value="BETA_AMYLASE_1"/>
    <property type="match status" value="1"/>
</dbReference>
<accession>A0ABD2RCR9</accession>
<gene>
    <name evidence="11" type="ORF">AABB24_033775</name>
</gene>
<feature type="binding site" evidence="9">
    <location>
        <position position="195"/>
    </location>
    <ligand>
        <name>substrate</name>
    </ligand>
</feature>
<sequence>IHPKASSIPTSSIFQTSIFNKNTHKKMALTSCSSTSFINKKERKNYRTHDDISSMICFAKMNTPSCNLKAKSSNQEVQFLNPNMEEKEKFHMFTSSTHSNNSSTKVPVFVMLPLDTISIGGKMNKPRAMNASLMALKSAGVEGVMVDCWWGLVEKDGPLKYNWEGYDELVKMVQANGLKLQVVMSFHQCGGNVGDSCSIPLPPWVLEEISKNPDLVYTDRSGRRNPEYISLGCDQLPVLRGRTPIQVYTDYMRSFRERFKNYLGDVIVEIQVGMGPCGELRYPSYPESNGTWRFPGIGEFQCYDKYMKASLAASADAMGNESWGRGGPHDSGQYNQFPEETGFFKKDGTWNSEYGQFFLEWYSRKLLEHGDNILALAEGIFKGTGCTLSGKVAGIHWHYNTRSHAAELTAGYYNTRNKDGYLPIARMFAKRGVVFNFTCMEMRDGEQPHSANCSPEGLVRQVKNATRDVGVELAGENALERYDGGGYAQVLNTSRADSGNGLSAFTYLRLNKRLFEPDNWRNLVEFVKNMSEGGNTRLPECDSSRTDLYVRFVKQSHAKKTAEVAVV</sequence>
<dbReference type="EC" id="3.2.1.2" evidence="3 10"/>
<feature type="active site" description="Proton acceptor" evidence="8">
    <location>
        <position position="476"/>
    </location>
</feature>
<feature type="non-terminal residue" evidence="11">
    <location>
        <position position="1"/>
    </location>
</feature>
<dbReference type="InterPro" id="IPR017853">
    <property type="entry name" value="GH"/>
</dbReference>
<evidence type="ECO:0000313" key="12">
    <source>
        <dbReference type="Proteomes" id="UP001627284"/>
    </source>
</evidence>
<evidence type="ECO:0000256" key="5">
    <source>
        <dbReference type="ARBA" id="ARBA00023277"/>
    </source>
</evidence>
<keyword evidence="6 10" id="KW-0326">Glycosidase</keyword>